<organism evidence="19">
    <name type="scientific">Desulfatirhabdium butyrativorans</name>
    <dbReference type="NCBI Taxonomy" id="340467"/>
    <lineage>
        <taxon>Bacteria</taxon>
        <taxon>Pseudomonadati</taxon>
        <taxon>Thermodesulfobacteriota</taxon>
        <taxon>Desulfobacteria</taxon>
        <taxon>Desulfobacterales</taxon>
        <taxon>Desulfatirhabdiaceae</taxon>
        <taxon>Desulfatirhabdium</taxon>
    </lineage>
</organism>
<accession>A0A7C4RQU4</accession>
<dbReference type="GO" id="GO:0006355">
    <property type="term" value="P:regulation of DNA-templated transcription"/>
    <property type="evidence" value="ECO:0007669"/>
    <property type="project" value="InterPro"/>
</dbReference>
<dbReference type="Gene3D" id="1.10.8.60">
    <property type="match status" value="1"/>
</dbReference>
<keyword evidence="4" id="KW-0678">Repressor</keyword>
<dbReference type="SMART" id="SM00382">
    <property type="entry name" value="AAA"/>
    <property type="match status" value="1"/>
</dbReference>
<evidence type="ECO:0000256" key="15">
    <source>
        <dbReference type="ARBA" id="ARBA00031910"/>
    </source>
</evidence>
<dbReference type="InterPro" id="IPR058031">
    <property type="entry name" value="AAA_lid_NorR"/>
</dbReference>
<dbReference type="GO" id="GO:0000160">
    <property type="term" value="P:phosphorelay signal transduction system"/>
    <property type="evidence" value="ECO:0007669"/>
    <property type="project" value="UniProtKB-KW"/>
</dbReference>
<dbReference type="CDD" id="cd00009">
    <property type="entry name" value="AAA"/>
    <property type="match status" value="1"/>
</dbReference>
<sequence>MATILVIDDETPILESLEMFLSEKGHAVLTAATASEGVASCTKSRPHVVLLDIRLPDQNGIETLKAILNTPHPPKVIMMTAFQDMETTIEAMKSGAYDYLSKPLDIDEVERSLERAVRLSLFERVEDAPLSEGWTASRDVLIGKHPAMREIFKTIGMLCRNQATVLIQGETGTGKELIARIIHQNSPSSDQPMITLDCSAIVEPLLESELFGHRKGAFTGAVDTKPGKIELAGRGTLFLDEVTEMPLSVQSKFLGVLERREFMRVGGTTVHQSLCRIISATNRNIEERVRQGTFREDLYYRLKVVTIRVPPLRERRSDIPELAHYFLKKAAGTLGVKVRQFEDGILERLCEHPWYGNVRELKHVILAAALQSRGSIVLLEDIERELHSGPPCTANATSFRLESVEREQIHNALIHTGWNRSKAARLLGISLPTLRAKITRYGLTAPPPSKA</sequence>
<dbReference type="InterPro" id="IPR025662">
    <property type="entry name" value="Sigma_54_int_dom_ATP-bd_1"/>
</dbReference>
<keyword evidence="9" id="KW-0805">Transcription regulation</keyword>
<dbReference type="Gene3D" id="3.40.50.2300">
    <property type="match status" value="1"/>
</dbReference>
<dbReference type="Pfam" id="PF00072">
    <property type="entry name" value="Response_reg"/>
    <property type="match status" value="1"/>
</dbReference>
<dbReference type="PRINTS" id="PR01590">
    <property type="entry name" value="HTHFIS"/>
</dbReference>
<dbReference type="SMART" id="SM00448">
    <property type="entry name" value="REC"/>
    <property type="match status" value="1"/>
</dbReference>
<dbReference type="InterPro" id="IPR002078">
    <property type="entry name" value="Sigma_54_int"/>
</dbReference>
<dbReference type="InterPro" id="IPR011006">
    <property type="entry name" value="CheY-like_superfamily"/>
</dbReference>
<evidence type="ECO:0000256" key="9">
    <source>
        <dbReference type="ARBA" id="ARBA00023015"/>
    </source>
</evidence>
<dbReference type="Pfam" id="PF00158">
    <property type="entry name" value="Sigma54_activat"/>
    <property type="match status" value="1"/>
</dbReference>
<dbReference type="AlphaFoldDB" id="A0A7C4RQU4"/>
<keyword evidence="10" id="KW-0238">DNA-binding</keyword>
<evidence type="ECO:0000256" key="6">
    <source>
        <dbReference type="ARBA" id="ARBA00022741"/>
    </source>
</evidence>
<protein>
    <recommendedName>
        <fullName evidence="2">DNA-binding transcriptional regulator NtrC</fullName>
    </recommendedName>
    <alternativeName>
        <fullName evidence="14">Nitrogen regulation protein NR(I)</fullName>
    </alternativeName>
    <alternativeName>
        <fullName evidence="15">Nitrogen regulator I</fullName>
    </alternativeName>
</protein>
<dbReference type="FunFam" id="3.40.50.300:FF:000006">
    <property type="entry name" value="DNA-binding transcriptional regulator NtrC"/>
    <property type="match status" value="1"/>
</dbReference>
<evidence type="ECO:0000313" key="19">
    <source>
        <dbReference type="EMBL" id="HGU31754.1"/>
    </source>
</evidence>
<keyword evidence="7" id="KW-0067">ATP-binding</keyword>
<dbReference type="InterPro" id="IPR027417">
    <property type="entry name" value="P-loop_NTPase"/>
</dbReference>
<keyword evidence="6" id="KW-0547">Nucleotide-binding</keyword>
<dbReference type="PROSITE" id="PS50045">
    <property type="entry name" value="SIGMA54_INTERACT_4"/>
    <property type="match status" value="1"/>
</dbReference>
<keyword evidence="5 16" id="KW-0597">Phosphoprotein</keyword>
<feature type="modified residue" description="4-aspartylphosphate" evidence="16">
    <location>
        <position position="52"/>
    </location>
</feature>
<keyword evidence="13" id="KW-0535">Nitrogen fixation</keyword>
<keyword evidence="3" id="KW-0963">Cytoplasm</keyword>
<dbReference type="GO" id="GO:0005524">
    <property type="term" value="F:ATP binding"/>
    <property type="evidence" value="ECO:0007669"/>
    <property type="project" value="UniProtKB-KW"/>
</dbReference>
<dbReference type="Pfam" id="PF25601">
    <property type="entry name" value="AAA_lid_14"/>
    <property type="match status" value="1"/>
</dbReference>
<feature type="domain" description="Response regulatory" evidence="18">
    <location>
        <begin position="3"/>
        <end position="117"/>
    </location>
</feature>
<dbReference type="SUPFAM" id="SSF52172">
    <property type="entry name" value="CheY-like"/>
    <property type="match status" value="1"/>
</dbReference>
<dbReference type="InterPro" id="IPR003593">
    <property type="entry name" value="AAA+_ATPase"/>
</dbReference>
<evidence type="ECO:0000256" key="8">
    <source>
        <dbReference type="ARBA" id="ARBA00023012"/>
    </source>
</evidence>
<evidence type="ECO:0000256" key="16">
    <source>
        <dbReference type="PROSITE-ProRule" id="PRU00169"/>
    </source>
</evidence>
<evidence type="ECO:0000256" key="12">
    <source>
        <dbReference type="ARBA" id="ARBA00023163"/>
    </source>
</evidence>
<dbReference type="Gene3D" id="1.10.10.60">
    <property type="entry name" value="Homeodomain-like"/>
    <property type="match status" value="1"/>
</dbReference>
<dbReference type="SUPFAM" id="SSF46689">
    <property type="entry name" value="Homeodomain-like"/>
    <property type="match status" value="1"/>
</dbReference>
<dbReference type="InterPro" id="IPR002197">
    <property type="entry name" value="HTH_Fis"/>
</dbReference>
<evidence type="ECO:0000256" key="7">
    <source>
        <dbReference type="ARBA" id="ARBA00022840"/>
    </source>
</evidence>
<dbReference type="Pfam" id="PF02954">
    <property type="entry name" value="HTH_8"/>
    <property type="match status" value="1"/>
</dbReference>
<evidence type="ECO:0000256" key="3">
    <source>
        <dbReference type="ARBA" id="ARBA00022490"/>
    </source>
</evidence>
<dbReference type="EMBL" id="DSUH01000062">
    <property type="protein sequence ID" value="HGU31754.1"/>
    <property type="molecule type" value="Genomic_DNA"/>
</dbReference>
<dbReference type="PROSITE" id="PS00675">
    <property type="entry name" value="SIGMA54_INTERACT_1"/>
    <property type="match status" value="1"/>
</dbReference>
<keyword evidence="11" id="KW-0010">Activator</keyword>
<evidence type="ECO:0000256" key="1">
    <source>
        <dbReference type="ARBA" id="ARBA00004496"/>
    </source>
</evidence>
<dbReference type="InterPro" id="IPR009057">
    <property type="entry name" value="Homeodomain-like_sf"/>
</dbReference>
<evidence type="ECO:0000256" key="14">
    <source>
        <dbReference type="ARBA" id="ARBA00029881"/>
    </source>
</evidence>
<dbReference type="GO" id="GO:0043565">
    <property type="term" value="F:sequence-specific DNA binding"/>
    <property type="evidence" value="ECO:0007669"/>
    <property type="project" value="InterPro"/>
</dbReference>
<comment type="caution">
    <text evidence="19">The sequence shown here is derived from an EMBL/GenBank/DDBJ whole genome shotgun (WGS) entry which is preliminary data.</text>
</comment>
<name>A0A7C4RQU4_9BACT</name>
<comment type="subcellular location">
    <subcellularLocation>
        <location evidence="1">Cytoplasm</location>
    </subcellularLocation>
</comment>
<keyword evidence="12" id="KW-0804">Transcription</keyword>
<evidence type="ECO:0000259" key="18">
    <source>
        <dbReference type="PROSITE" id="PS50110"/>
    </source>
</evidence>
<evidence type="ECO:0000256" key="4">
    <source>
        <dbReference type="ARBA" id="ARBA00022491"/>
    </source>
</evidence>
<evidence type="ECO:0000259" key="17">
    <source>
        <dbReference type="PROSITE" id="PS50045"/>
    </source>
</evidence>
<proteinExistence type="predicted"/>
<reference evidence="19" key="1">
    <citation type="journal article" date="2020" name="mSystems">
        <title>Genome- and Community-Level Interaction Insights into Carbon Utilization and Element Cycling Functions of Hydrothermarchaeota in Hydrothermal Sediment.</title>
        <authorList>
            <person name="Zhou Z."/>
            <person name="Liu Y."/>
            <person name="Xu W."/>
            <person name="Pan J."/>
            <person name="Luo Z.H."/>
            <person name="Li M."/>
        </authorList>
    </citation>
    <scope>NUCLEOTIDE SEQUENCE [LARGE SCALE GENOMIC DNA]</scope>
    <source>
        <strain evidence="19">SpSt-477</strain>
    </source>
</reference>
<dbReference type="InterPro" id="IPR001789">
    <property type="entry name" value="Sig_transdc_resp-reg_receiver"/>
</dbReference>
<dbReference type="Gene3D" id="3.40.50.300">
    <property type="entry name" value="P-loop containing nucleotide triphosphate hydrolases"/>
    <property type="match status" value="1"/>
</dbReference>
<dbReference type="PROSITE" id="PS50110">
    <property type="entry name" value="RESPONSE_REGULATORY"/>
    <property type="match status" value="1"/>
</dbReference>
<keyword evidence="8" id="KW-0902">Two-component regulatory system</keyword>
<evidence type="ECO:0000256" key="10">
    <source>
        <dbReference type="ARBA" id="ARBA00023125"/>
    </source>
</evidence>
<evidence type="ECO:0000256" key="2">
    <source>
        <dbReference type="ARBA" id="ARBA00019059"/>
    </source>
</evidence>
<dbReference type="PANTHER" id="PTHR32071">
    <property type="entry name" value="TRANSCRIPTIONAL REGULATORY PROTEIN"/>
    <property type="match status" value="1"/>
</dbReference>
<gene>
    <name evidence="19" type="ORF">ENS29_02735</name>
</gene>
<evidence type="ECO:0000256" key="13">
    <source>
        <dbReference type="ARBA" id="ARBA00023231"/>
    </source>
</evidence>
<evidence type="ECO:0000256" key="5">
    <source>
        <dbReference type="ARBA" id="ARBA00022553"/>
    </source>
</evidence>
<dbReference type="GO" id="GO:0005737">
    <property type="term" value="C:cytoplasm"/>
    <property type="evidence" value="ECO:0007669"/>
    <property type="project" value="UniProtKB-SubCell"/>
</dbReference>
<dbReference type="PANTHER" id="PTHR32071:SF95">
    <property type="entry name" value="DNA-BINDING TRANSCRIPTIONAL REGULATOR NTRC"/>
    <property type="match status" value="1"/>
</dbReference>
<feature type="domain" description="Sigma-54 factor interaction" evidence="17">
    <location>
        <begin position="141"/>
        <end position="370"/>
    </location>
</feature>
<evidence type="ECO:0000256" key="11">
    <source>
        <dbReference type="ARBA" id="ARBA00023159"/>
    </source>
</evidence>
<dbReference type="SUPFAM" id="SSF52540">
    <property type="entry name" value="P-loop containing nucleoside triphosphate hydrolases"/>
    <property type="match status" value="1"/>
</dbReference>